<feature type="region of interest" description="Disordered" evidence="5">
    <location>
        <begin position="302"/>
        <end position="374"/>
    </location>
</feature>
<feature type="signal peptide" evidence="7">
    <location>
        <begin position="1"/>
        <end position="31"/>
    </location>
</feature>
<dbReference type="PROSITE" id="PS50847">
    <property type="entry name" value="GRAM_POS_ANCHORING"/>
    <property type="match status" value="1"/>
</dbReference>
<evidence type="ECO:0000256" key="2">
    <source>
        <dbReference type="ARBA" id="ARBA00022525"/>
    </source>
</evidence>
<keyword evidence="3 7" id="KW-0732">Signal</keyword>
<sequence>MRSPLRPAAAAVAAAAIGIAVPALTAPVAHAGELGPDLVISTLPVASPKPGEVYDKTVIVTNNGTAAARDVVFRIGLSRGLDFPEHVEGCTYSTTRDGGPQALCDLHQTVEPKASVTTRVRFRARPDALLEYVEYGTSPTGAAPGDGFDEANRRLALTADSTADLLAEGDKAAGDPGGEVTLTATLRDAGPGRIQNEESDEQPGLLVRIPAGTTAVQVPGDCAPFGVDAPTGPSEPGHPKYVCWPADQIIEAGQKLDYTFVLKIGKGARDTRGEITASSVYGTHLDVDKNRANDTAYLDVDVTDSGGTSGGSTAGGSTAGGSTGGGSTAGGSTAGGSGDGGSATGGSGTGGGGNAPHGQSTGGTSGTGTSAAAADSTGGVLAGTGSDGRPLLAAGAGAAVVAGGLVLVAVRRRRAV</sequence>
<evidence type="ECO:0000256" key="3">
    <source>
        <dbReference type="ARBA" id="ARBA00022729"/>
    </source>
</evidence>
<evidence type="ECO:0000256" key="6">
    <source>
        <dbReference type="SAM" id="Phobius"/>
    </source>
</evidence>
<evidence type="ECO:0000256" key="5">
    <source>
        <dbReference type="SAM" id="MobiDB-lite"/>
    </source>
</evidence>
<dbReference type="InterPro" id="IPR019931">
    <property type="entry name" value="LPXTG_anchor"/>
</dbReference>
<keyword evidence="2" id="KW-0964">Secreted</keyword>
<accession>A0ABT2B8Q8</accession>
<keyword evidence="10" id="KW-1185">Reference proteome</keyword>
<evidence type="ECO:0000256" key="7">
    <source>
        <dbReference type="SAM" id="SignalP"/>
    </source>
</evidence>
<evidence type="ECO:0000259" key="8">
    <source>
        <dbReference type="PROSITE" id="PS50847"/>
    </source>
</evidence>
<protein>
    <recommendedName>
        <fullName evidence="8">Gram-positive cocci surface proteins LPxTG domain-containing protein</fullName>
    </recommendedName>
</protein>
<organism evidence="9 10">
    <name type="scientific">Streptomyces pyxinicus</name>
    <dbReference type="NCBI Taxonomy" id="2970331"/>
    <lineage>
        <taxon>Bacteria</taxon>
        <taxon>Bacillati</taxon>
        <taxon>Actinomycetota</taxon>
        <taxon>Actinomycetes</taxon>
        <taxon>Kitasatosporales</taxon>
        <taxon>Streptomycetaceae</taxon>
        <taxon>Streptomyces</taxon>
    </lineage>
</organism>
<evidence type="ECO:0000256" key="1">
    <source>
        <dbReference type="ARBA" id="ARBA00022512"/>
    </source>
</evidence>
<feature type="compositionally biased region" description="Gly residues" evidence="5">
    <location>
        <begin position="307"/>
        <end position="366"/>
    </location>
</feature>
<dbReference type="RefSeq" id="WP_258781755.1">
    <property type="nucleotide sequence ID" value="NZ_JANUGP010000025.1"/>
</dbReference>
<evidence type="ECO:0000256" key="4">
    <source>
        <dbReference type="ARBA" id="ARBA00023088"/>
    </source>
</evidence>
<keyword evidence="6" id="KW-0812">Transmembrane</keyword>
<reference evidence="9 10" key="1">
    <citation type="submission" date="2022-08" db="EMBL/GenBank/DDBJ databases">
        <authorList>
            <person name="Somphong A."/>
            <person name="Phongsopitanun W."/>
        </authorList>
    </citation>
    <scope>NUCLEOTIDE SEQUENCE [LARGE SCALE GENOMIC DNA]</scope>
    <source>
        <strain evidence="9 10">LP11</strain>
    </source>
</reference>
<feature type="transmembrane region" description="Helical" evidence="6">
    <location>
        <begin position="391"/>
        <end position="410"/>
    </location>
</feature>
<keyword evidence="1" id="KW-0134">Cell wall</keyword>
<gene>
    <name evidence="9" type="ORF">NX794_27330</name>
</gene>
<dbReference type="EMBL" id="JANUGP010000025">
    <property type="protein sequence ID" value="MCS0604899.1"/>
    <property type="molecule type" value="Genomic_DNA"/>
</dbReference>
<keyword evidence="6" id="KW-0472">Membrane</keyword>
<evidence type="ECO:0000313" key="9">
    <source>
        <dbReference type="EMBL" id="MCS0604899.1"/>
    </source>
</evidence>
<name>A0ABT2B8Q8_9ACTN</name>
<keyword evidence="6" id="KW-1133">Transmembrane helix</keyword>
<feature type="chain" id="PRO_5047411217" description="Gram-positive cocci surface proteins LPxTG domain-containing protein" evidence="7">
    <location>
        <begin position="32"/>
        <end position="416"/>
    </location>
</feature>
<proteinExistence type="predicted"/>
<evidence type="ECO:0000313" key="10">
    <source>
        <dbReference type="Proteomes" id="UP001205612"/>
    </source>
</evidence>
<feature type="domain" description="Gram-positive cocci surface proteins LPxTG" evidence="8">
    <location>
        <begin position="381"/>
        <end position="416"/>
    </location>
</feature>
<dbReference type="Proteomes" id="UP001205612">
    <property type="component" value="Unassembled WGS sequence"/>
</dbReference>
<comment type="caution">
    <text evidence="9">The sequence shown here is derived from an EMBL/GenBank/DDBJ whole genome shotgun (WGS) entry which is preliminary data.</text>
</comment>
<keyword evidence="4" id="KW-0572">Peptidoglycan-anchor</keyword>